<proteinExistence type="predicted"/>
<organism evidence="2 3">
    <name type="scientific">Nocardia ninae NBRC 108245</name>
    <dbReference type="NCBI Taxonomy" id="1210091"/>
    <lineage>
        <taxon>Bacteria</taxon>
        <taxon>Bacillati</taxon>
        <taxon>Actinomycetota</taxon>
        <taxon>Actinomycetes</taxon>
        <taxon>Mycobacteriales</taxon>
        <taxon>Nocardiaceae</taxon>
        <taxon>Nocardia</taxon>
    </lineage>
</organism>
<dbReference type="AlphaFoldDB" id="A0A511M8Y8"/>
<evidence type="ECO:0000313" key="2">
    <source>
        <dbReference type="EMBL" id="GEM37090.1"/>
    </source>
</evidence>
<comment type="caution">
    <text evidence="2">The sequence shown here is derived from an EMBL/GenBank/DDBJ whole genome shotgun (WGS) entry which is preliminary data.</text>
</comment>
<feature type="compositionally biased region" description="Basic and acidic residues" evidence="1">
    <location>
        <begin position="506"/>
        <end position="526"/>
    </location>
</feature>
<protein>
    <recommendedName>
        <fullName evidence="4">Bacterial EndoU nuclease domain-containing protein</fullName>
    </recommendedName>
</protein>
<feature type="region of interest" description="Disordered" evidence="1">
    <location>
        <begin position="352"/>
        <end position="527"/>
    </location>
</feature>
<evidence type="ECO:0000256" key="1">
    <source>
        <dbReference type="SAM" id="MobiDB-lite"/>
    </source>
</evidence>
<keyword evidence="3" id="KW-1185">Reference proteome</keyword>
<feature type="compositionally biased region" description="Low complexity" evidence="1">
    <location>
        <begin position="405"/>
        <end position="419"/>
    </location>
</feature>
<feature type="compositionally biased region" description="Acidic residues" evidence="1">
    <location>
        <begin position="454"/>
        <end position="463"/>
    </location>
</feature>
<evidence type="ECO:0008006" key="4">
    <source>
        <dbReference type="Google" id="ProtNLM"/>
    </source>
</evidence>
<feature type="compositionally biased region" description="Basic and acidic residues" evidence="1">
    <location>
        <begin position="464"/>
        <end position="478"/>
    </location>
</feature>
<accession>A0A511M8Y8</accession>
<dbReference type="Proteomes" id="UP000321424">
    <property type="component" value="Unassembled WGS sequence"/>
</dbReference>
<evidence type="ECO:0000313" key="3">
    <source>
        <dbReference type="Proteomes" id="UP000321424"/>
    </source>
</evidence>
<reference evidence="2 3" key="1">
    <citation type="submission" date="2019-07" db="EMBL/GenBank/DDBJ databases">
        <title>Whole genome shotgun sequence of Nocardia ninae NBRC 108245.</title>
        <authorList>
            <person name="Hosoyama A."/>
            <person name="Uohara A."/>
            <person name="Ohji S."/>
            <person name="Ichikawa N."/>
        </authorList>
    </citation>
    <scope>NUCLEOTIDE SEQUENCE [LARGE SCALE GENOMIC DNA]</scope>
    <source>
        <strain evidence="2 3">NBRC 108245</strain>
    </source>
</reference>
<feature type="region of interest" description="Disordered" evidence="1">
    <location>
        <begin position="88"/>
        <end position="110"/>
    </location>
</feature>
<feature type="compositionally biased region" description="Polar residues" evidence="1">
    <location>
        <begin position="434"/>
        <end position="444"/>
    </location>
</feature>
<name>A0A511M8Y8_9NOCA</name>
<dbReference type="EMBL" id="BJXA01000007">
    <property type="protein sequence ID" value="GEM37090.1"/>
    <property type="molecule type" value="Genomic_DNA"/>
</dbReference>
<sequence length="653" mass="70650">MDLSWVREHANWLTALIPGLDSGSKTPDESGRLVDFHDMTPDSAARAVARIFDVQSMMNAVQQQVSPNHGVQQAKPIVDPQAFTDLDEHGNRIPKPGTVANPEGPPPPRPTIPEVANLPPAITSVDPALTPTDPPYYQEGPRILPAVPEPRQYSYVDPETGDVKPMNLPVPAKDPRVLQTPGGTTAVDTGDGTSIESQPVNPNSPDANLSRHLIINGPDGKQNTYTAIYDKNGNLTSILDPASGAYVNFRYHKGELVVTDTGTLDPGRAIATTDEVENFFALVLPPLKGVRPVIQGGRGLYNLLKDEPSVPVVPPPAPRNPNTNPPLTIRPPYPDVPEIPSLPDNPDLPVIPGGSEIPGLPDQPEFPEIPGGSEIPNPGGDTGAPSTGAPVIVPIPSPLPDTKTPGEVPVPGEFFPVEPGKTDGQGEFPGPSTPEIQGNENEQAGPSLPRADGTPEDDWAAYEEEQRRHEEEQRRLIEQEQGEAWGARPETETAPTWQSPPRRTPNRWDDIPRTKENGDANPDWDRVPQSVDRLTQSDLVHILRGDPNRPGQGGHGFDSKIAGKTVFPKSWGDPEGTNDLSFQIPEAVEDIARNPDSEPTWQEDTETWLVEGVRHGVRIHVIVNETGHIITAIPIDGQDVMRNDENGVPQPLR</sequence>
<gene>
    <name evidence="2" type="ORF">NN4_16090</name>
</gene>